<accession>A0A2Z7AB14</accession>
<protein>
    <submittedName>
        <fullName evidence="2">Uncharacterized protein</fullName>
    </submittedName>
</protein>
<organism evidence="2 3">
    <name type="scientific">Dorcoceras hygrometricum</name>
    <dbReference type="NCBI Taxonomy" id="472368"/>
    <lineage>
        <taxon>Eukaryota</taxon>
        <taxon>Viridiplantae</taxon>
        <taxon>Streptophyta</taxon>
        <taxon>Embryophyta</taxon>
        <taxon>Tracheophyta</taxon>
        <taxon>Spermatophyta</taxon>
        <taxon>Magnoliopsida</taxon>
        <taxon>eudicotyledons</taxon>
        <taxon>Gunneridae</taxon>
        <taxon>Pentapetalae</taxon>
        <taxon>asterids</taxon>
        <taxon>lamiids</taxon>
        <taxon>Lamiales</taxon>
        <taxon>Gesneriaceae</taxon>
        <taxon>Didymocarpoideae</taxon>
        <taxon>Trichosporeae</taxon>
        <taxon>Loxocarpinae</taxon>
        <taxon>Dorcoceras</taxon>
    </lineage>
</organism>
<dbReference type="Proteomes" id="UP000250235">
    <property type="component" value="Unassembled WGS sequence"/>
</dbReference>
<keyword evidence="1" id="KW-0732">Signal</keyword>
<feature type="chain" id="PRO_5016236498" evidence="1">
    <location>
        <begin position="20"/>
        <end position="136"/>
    </location>
</feature>
<sequence length="136" mass="15273">MRILLNRVCLCVIELASFGDTSLEVSSFEVSYVVQAGFSLEICWMLRSGLLECDLVLVSAYLRKVPLEDESPSLAPGELISSTNTHQSQLCVFHLFYAYVRKTTNTEFNVFVLGRDLIMVCDSLAKQLHTSLKICE</sequence>
<keyword evidence="3" id="KW-1185">Reference proteome</keyword>
<proteinExistence type="predicted"/>
<evidence type="ECO:0000313" key="3">
    <source>
        <dbReference type="Proteomes" id="UP000250235"/>
    </source>
</evidence>
<dbReference type="EMBL" id="KV017198">
    <property type="protein sequence ID" value="KZV18811.1"/>
    <property type="molecule type" value="Genomic_DNA"/>
</dbReference>
<name>A0A2Z7AB14_9LAMI</name>
<reference evidence="2 3" key="1">
    <citation type="journal article" date="2015" name="Proc. Natl. Acad. Sci. U.S.A.">
        <title>The resurrection genome of Boea hygrometrica: A blueprint for survival of dehydration.</title>
        <authorList>
            <person name="Xiao L."/>
            <person name="Yang G."/>
            <person name="Zhang L."/>
            <person name="Yang X."/>
            <person name="Zhao S."/>
            <person name="Ji Z."/>
            <person name="Zhou Q."/>
            <person name="Hu M."/>
            <person name="Wang Y."/>
            <person name="Chen M."/>
            <person name="Xu Y."/>
            <person name="Jin H."/>
            <person name="Xiao X."/>
            <person name="Hu G."/>
            <person name="Bao F."/>
            <person name="Hu Y."/>
            <person name="Wan P."/>
            <person name="Li L."/>
            <person name="Deng X."/>
            <person name="Kuang T."/>
            <person name="Xiang C."/>
            <person name="Zhu J.K."/>
            <person name="Oliver M.J."/>
            <person name="He Y."/>
        </authorList>
    </citation>
    <scope>NUCLEOTIDE SEQUENCE [LARGE SCALE GENOMIC DNA]</scope>
    <source>
        <strain evidence="3">cv. XS01</strain>
    </source>
</reference>
<evidence type="ECO:0000256" key="1">
    <source>
        <dbReference type="SAM" id="SignalP"/>
    </source>
</evidence>
<gene>
    <name evidence="2" type="ORF">F511_23145</name>
</gene>
<dbReference type="AlphaFoldDB" id="A0A2Z7AB14"/>
<evidence type="ECO:0000313" key="2">
    <source>
        <dbReference type="EMBL" id="KZV18811.1"/>
    </source>
</evidence>
<feature type="signal peptide" evidence="1">
    <location>
        <begin position="1"/>
        <end position="19"/>
    </location>
</feature>